<keyword evidence="2" id="KW-1185">Reference proteome</keyword>
<dbReference type="SUPFAM" id="SSF160379">
    <property type="entry name" value="SP0830-like"/>
    <property type="match status" value="2"/>
</dbReference>
<evidence type="ECO:0000313" key="1">
    <source>
        <dbReference type="EMBL" id="MCZ4279553.1"/>
    </source>
</evidence>
<evidence type="ECO:0000313" key="2">
    <source>
        <dbReference type="Proteomes" id="UP001069802"/>
    </source>
</evidence>
<name>A0ABT4LEL9_9PROT</name>
<dbReference type="RefSeq" id="WP_269421754.1">
    <property type="nucleotide sequence ID" value="NZ_JAPWGY010000001.1"/>
</dbReference>
<reference evidence="1" key="1">
    <citation type="submission" date="2022-12" db="EMBL/GenBank/DDBJ databases">
        <title>Bacterial isolates from different developmental stages of Nematostella vectensis.</title>
        <authorList>
            <person name="Fraune S."/>
        </authorList>
    </citation>
    <scope>NUCLEOTIDE SEQUENCE</scope>
    <source>
        <strain evidence="1">G21630-S1</strain>
    </source>
</reference>
<protein>
    <submittedName>
        <fullName evidence="1">DUF1697 domain-containing protein</fullName>
    </submittedName>
</protein>
<organism evidence="1 2">
    <name type="scientific">Kiloniella laminariae</name>
    <dbReference type="NCBI Taxonomy" id="454162"/>
    <lineage>
        <taxon>Bacteria</taxon>
        <taxon>Pseudomonadati</taxon>
        <taxon>Pseudomonadota</taxon>
        <taxon>Alphaproteobacteria</taxon>
        <taxon>Rhodospirillales</taxon>
        <taxon>Kiloniellaceae</taxon>
        <taxon>Kiloniella</taxon>
    </lineage>
</organism>
<dbReference type="Proteomes" id="UP001069802">
    <property type="component" value="Unassembled WGS sequence"/>
</dbReference>
<dbReference type="InterPro" id="IPR012545">
    <property type="entry name" value="DUF1697"/>
</dbReference>
<dbReference type="Pfam" id="PF08002">
    <property type="entry name" value="DUF1697"/>
    <property type="match status" value="1"/>
</dbReference>
<sequence>MAVYLALLRAINVGGHNKLTNVVIEKKLGVTGSGRNWNSVTKLREMIQKE</sequence>
<comment type="caution">
    <text evidence="1">The sequence shown here is derived from an EMBL/GenBank/DDBJ whole genome shotgun (WGS) entry which is preliminary data.</text>
</comment>
<gene>
    <name evidence="1" type="ORF">O4H49_02110</name>
</gene>
<proteinExistence type="predicted"/>
<accession>A0ABT4LEL9</accession>
<dbReference type="EMBL" id="JAPWGY010000001">
    <property type="protein sequence ID" value="MCZ4279553.1"/>
    <property type="molecule type" value="Genomic_DNA"/>
</dbReference>